<dbReference type="Proteomes" id="UP000604046">
    <property type="component" value="Unassembled WGS sequence"/>
</dbReference>
<dbReference type="InterPro" id="IPR055417">
    <property type="entry name" value="UFD1_N1"/>
</dbReference>
<dbReference type="EMBL" id="CAJNDS010000511">
    <property type="protein sequence ID" value="CAE7213501.1"/>
    <property type="molecule type" value="Genomic_DNA"/>
</dbReference>
<dbReference type="InterPro" id="IPR004854">
    <property type="entry name" value="Ufd1-like"/>
</dbReference>
<accession>A0A812JYD4</accession>
<evidence type="ECO:0000313" key="6">
    <source>
        <dbReference type="Proteomes" id="UP000604046"/>
    </source>
</evidence>
<dbReference type="GO" id="GO:0006511">
    <property type="term" value="P:ubiquitin-dependent protein catabolic process"/>
    <property type="evidence" value="ECO:0007669"/>
    <property type="project" value="InterPro"/>
</dbReference>
<evidence type="ECO:0000259" key="4">
    <source>
        <dbReference type="Pfam" id="PF03152"/>
    </source>
</evidence>
<dbReference type="OrthoDB" id="422728at2759"/>
<dbReference type="Gene3D" id="3.10.110.10">
    <property type="entry name" value="Ubiquitin Conjugating Enzyme"/>
    <property type="match status" value="1"/>
</dbReference>
<sequence length="805" mass="87833">MSRASVHPPEAGATEPRAAARRHLLRLLAHVAERAQELCGHARIIVSDETLHDWDVEFHLPLETSLGTQLADYKQQTQAPDVVLMRFRFPDTFPAHPPVLCCARPRLKITDPVSSTLPLTDAGILRLPELSTFLWRPDKDVVDIVLQVHKILSSDGLALDTAKRSYVSPSANAGLGATAKLPTISHCVDQFPASCLELTAEVLPELADIPPGRVVLPHHCAMDIYRRVFGGSGAQGTAAFHVEIKNCSKEVRAFAGMAEVSALQEPIVLLPSWMMRQLFLEDGDPVRVRAVSLPLCGCVHLQPQTQEFYEIVGAEPELVLQESLAPLPALTSGLSIQVEVAIAQNFQIGLRRVAVGVARLEDISGNDVVAAKLPGFAGVLGDHEVRVELLPATDLAESGKEYQERLSAEAKRQAMIQQMLEEKHARRQAQHVDDMGQAEPCDDSSGFELCFRLPNGRQVRHRCPRNEAVLDLKARLFSLFAREVGLWKPCVDHASALELTVFPRRLLCDVEKVSDIGDRAVVHVTENAKAVEEAEHSKEVIGTILYPAELEGDIASSRQEEIRCEASPSPPPDHSIERRLQVGPVGPACEDGLEALPFPDLRALALSLGLLAADVARAVDKAELLALLSRHQRRAARVARDTSLTTVATERRASSLSARRGSSQPPRANNRSSQSVGARERRERGPDANPGSRRSEGPRPSGYSARVPRPPREPEPHLSVGPRATSNPQNPQAAGGQRNLPPLPTPERSLAEGRRPHLGVSPTHPRLGAPREPLRRAGQMMLGDERSRAGQVARSASPRPKRRAL</sequence>
<comment type="caution">
    <text evidence="5">The sequence shown here is derived from an EMBL/GenBank/DDBJ whole genome shotgun (WGS) entry which is preliminary data.</text>
</comment>
<feature type="domain" description="Ubiquitin fusion degradation protein UFD1 N-terminal subdomain 1" evidence="4">
    <location>
        <begin position="238"/>
        <end position="294"/>
    </location>
</feature>
<evidence type="ECO:0000256" key="1">
    <source>
        <dbReference type="ARBA" id="ARBA00006043"/>
    </source>
</evidence>
<dbReference type="InterPro" id="IPR042299">
    <property type="entry name" value="Ufd1-like_Nn"/>
</dbReference>
<evidence type="ECO:0000256" key="3">
    <source>
        <dbReference type="SAM" id="MobiDB-lite"/>
    </source>
</evidence>
<dbReference type="PANTHER" id="PTHR12555:SF13">
    <property type="entry name" value="UBIQUITIN RECOGNITION FACTOR IN ER-ASSOCIATED DEGRADATION PROTEIN 1"/>
    <property type="match status" value="1"/>
</dbReference>
<feature type="compositionally biased region" description="Polar residues" evidence="3">
    <location>
        <begin position="664"/>
        <end position="676"/>
    </location>
</feature>
<comment type="similarity">
    <text evidence="1">Belongs to the UFD1 family.</text>
</comment>
<dbReference type="InterPro" id="IPR016135">
    <property type="entry name" value="UBQ-conjugating_enzyme/RWD"/>
</dbReference>
<protein>
    <submittedName>
        <fullName evidence="5">Ufd1-like protein</fullName>
    </submittedName>
</protein>
<dbReference type="AlphaFoldDB" id="A0A812JYD4"/>
<keyword evidence="2" id="KW-0833">Ubl conjugation pathway</keyword>
<dbReference type="GO" id="GO:0031593">
    <property type="term" value="F:polyubiquitin modification-dependent protein binding"/>
    <property type="evidence" value="ECO:0007669"/>
    <property type="project" value="TreeGrafter"/>
</dbReference>
<evidence type="ECO:0000256" key="2">
    <source>
        <dbReference type="ARBA" id="ARBA00022786"/>
    </source>
</evidence>
<keyword evidence="6" id="KW-1185">Reference proteome</keyword>
<gene>
    <name evidence="5" type="primary">Ufd1-like</name>
    <name evidence="5" type="ORF">SNAT2548_LOCUS7336</name>
</gene>
<feature type="region of interest" description="Disordered" evidence="3">
    <location>
        <begin position="637"/>
        <end position="805"/>
    </location>
</feature>
<dbReference type="PANTHER" id="PTHR12555">
    <property type="entry name" value="UBIQUITIN FUSION DEGRADATON PROTEIN 1"/>
    <property type="match status" value="1"/>
</dbReference>
<dbReference type="Pfam" id="PF03152">
    <property type="entry name" value="UFD1_N1"/>
    <property type="match status" value="1"/>
</dbReference>
<dbReference type="SUPFAM" id="SSF54495">
    <property type="entry name" value="UBC-like"/>
    <property type="match status" value="1"/>
</dbReference>
<feature type="compositionally biased region" description="Low complexity" evidence="3">
    <location>
        <begin position="654"/>
        <end position="663"/>
    </location>
</feature>
<name>A0A812JYD4_9DINO</name>
<dbReference type="GO" id="GO:0034098">
    <property type="term" value="C:VCP-NPL4-UFD1 AAA ATPase complex"/>
    <property type="evidence" value="ECO:0007669"/>
    <property type="project" value="TreeGrafter"/>
</dbReference>
<proteinExistence type="inferred from homology"/>
<dbReference type="GO" id="GO:0036503">
    <property type="term" value="P:ERAD pathway"/>
    <property type="evidence" value="ECO:0007669"/>
    <property type="project" value="TreeGrafter"/>
</dbReference>
<organism evidence="5 6">
    <name type="scientific">Symbiodinium natans</name>
    <dbReference type="NCBI Taxonomy" id="878477"/>
    <lineage>
        <taxon>Eukaryota</taxon>
        <taxon>Sar</taxon>
        <taxon>Alveolata</taxon>
        <taxon>Dinophyceae</taxon>
        <taxon>Suessiales</taxon>
        <taxon>Symbiodiniaceae</taxon>
        <taxon>Symbiodinium</taxon>
    </lineage>
</organism>
<evidence type="ECO:0000313" key="5">
    <source>
        <dbReference type="EMBL" id="CAE7213501.1"/>
    </source>
</evidence>
<reference evidence="5" key="1">
    <citation type="submission" date="2021-02" db="EMBL/GenBank/DDBJ databases">
        <authorList>
            <person name="Dougan E. K."/>
            <person name="Rhodes N."/>
            <person name="Thang M."/>
            <person name="Chan C."/>
        </authorList>
    </citation>
    <scope>NUCLEOTIDE SEQUENCE</scope>
</reference>
<dbReference type="Gene3D" id="2.40.40.50">
    <property type="entry name" value="Ubiquitin fusion degradation protein UFD1, N-terminal domain"/>
    <property type="match status" value="1"/>
</dbReference>